<reference evidence="2" key="1">
    <citation type="submission" date="2023-10" db="EMBL/GenBank/DDBJ databases">
        <authorList>
            <person name="Hackl T."/>
        </authorList>
    </citation>
    <scope>NUCLEOTIDE SEQUENCE</scope>
</reference>
<gene>
    <name evidence="2" type="ORF">KHLLAP_LOCUS9459</name>
</gene>
<accession>A0AAI8VQ54</accession>
<dbReference type="Gene3D" id="3.40.630.30">
    <property type="match status" value="1"/>
</dbReference>
<sequence length="198" mass="22820">MSTFDPFHSQRLVYRAVRETAEDEAFVHSIQLDVEAESGSNYRLLRPESLKDTKSYMKYVSNCLLGVIVCLPPVFEAGVAGEPVGIVYLKANPPGQEHHICSDIGIDIARRYRGRGYGGEAIRWALWYGFQMAGLHRVRIEAFSFNTGAVRLYERLGFQLEGRQRENVWFNGGWHDWLTYGMLEHEWRDMQRKGDTEV</sequence>
<comment type="caution">
    <text evidence="2">The sequence shown here is derived from an EMBL/GenBank/DDBJ whole genome shotgun (WGS) entry which is preliminary data.</text>
</comment>
<dbReference type="PANTHER" id="PTHR43415:SF3">
    <property type="entry name" value="GNAT-FAMILY ACETYLTRANSFERASE"/>
    <property type="match status" value="1"/>
</dbReference>
<dbReference type="InterPro" id="IPR016181">
    <property type="entry name" value="Acyl_CoA_acyltransferase"/>
</dbReference>
<name>A0AAI8VQ54_9PEZI</name>
<dbReference type="Pfam" id="PF13302">
    <property type="entry name" value="Acetyltransf_3"/>
    <property type="match status" value="1"/>
</dbReference>
<dbReference type="SUPFAM" id="SSF55729">
    <property type="entry name" value="Acyl-CoA N-acyltransferases (Nat)"/>
    <property type="match status" value="1"/>
</dbReference>
<dbReference type="EMBL" id="CAUWAG010000012">
    <property type="protein sequence ID" value="CAJ2508991.1"/>
    <property type="molecule type" value="Genomic_DNA"/>
</dbReference>
<evidence type="ECO:0000313" key="3">
    <source>
        <dbReference type="Proteomes" id="UP001295740"/>
    </source>
</evidence>
<dbReference type="Proteomes" id="UP001295740">
    <property type="component" value="Unassembled WGS sequence"/>
</dbReference>
<evidence type="ECO:0000313" key="2">
    <source>
        <dbReference type="EMBL" id="CAJ2508991.1"/>
    </source>
</evidence>
<protein>
    <submittedName>
        <fullName evidence="2">Uu.00g140170.m01.CDS01</fullName>
    </submittedName>
</protein>
<proteinExistence type="predicted"/>
<dbReference type="PANTHER" id="PTHR43415">
    <property type="entry name" value="SPERMIDINE N(1)-ACETYLTRANSFERASE"/>
    <property type="match status" value="1"/>
</dbReference>
<evidence type="ECO:0000259" key="1">
    <source>
        <dbReference type="PROSITE" id="PS51186"/>
    </source>
</evidence>
<keyword evidence="3" id="KW-1185">Reference proteome</keyword>
<organism evidence="2 3">
    <name type="scientific">Anthostomella pinea</name>
    <dbReference type="NCBI Taxonomy" id="933095"/>
    <lineage>
        <taxon>Eukaryota</taxon>
        <taxon>Fungi</taxon>
        <taxon>Dikarya</taxon>
        <taxon>Ascomycota</taxon>
        <taxon>Pezizomycotina</taxon>
        <taxon>Sordariomycetes</taxon>
        <taxon>Xylariomycetidae</taxon>
        <taxon>Xylariales</taxon>
        <taxon>Xylariaceae</taxon>
        <taxon>Anthostomella</taxon>
    </lineage>
</organism>
<dbReference type="PROSITE" id="PS51186">
    <property type="entry name" value="GNAT"/>
    <property type="match status" value="1"/>
</dbReference>
<feature type="domain" description="N-acetyltransferase" evidence="1">
    <location>
        <begin position="12"/>
        <end position="181"/>
    </location>
</feature>
<dbReference type="InterPro" id="IPR000182">
    <property type="entry name" value="GNAT_dom"/>
</dbReference>
<dbReference type="AlphaFoldDB" id="A0AAI8VQ54"/>
<dbReference type="GO" id="GO:0016747">
    <property type="term" value="F:acyltransferase activity, transferring groups other than amino-acyl groups"/>
    <property type="evidence" value="ECO:0007669"/>
    <property type="project" value="InterPro"/>
</dbReference>